<dbReference type="PANTHER" id="PTHR12228">
    <property type="entry name" value="TRANSCRIPTION INITIATION FACTOR TFIID 55 KD SUBUNIT-RELATED"/>
    <property type="match status" value="1"/>
</dbReference>
<keyword evidence="3" id="KW-0805">Transcription regulation</keyword>
<feature type="compositionally biased region" description="Basic and acidic residues" evidence="6">
    <location>
        <begin position="451"/>
        <end position="468"/>
    </location>
</feature>
<gene>
    <name evidence="9" type="ORF">B0I71DRAFT_10753</name>
    <name evidence="8" type="ORF">YALI1_B01644g</name>
</gene>
<feature type="compositionally biased region" description="Basic and acidic residues" evidence="6">
    <location>
        <begin position="1"/>
        <end position="19"/>
    </location>
</feature>
<protein>
    <submittedName>
        <fullName evidence="9">TAFII55 protein conserved region-domain-containing protein</fullName>
    </submittedName>
</protein>
<evidence type="ECO:0000256" key="2">
    <source>
        <dbReference type="ARBA" id="ARBA00009368"/>
    </source>
</evidence>
<dbReference type="VEuPathDB" id="FungiDB:YALI0_B00968g"/>
<evidence type="ECO:0000313" key="10">
    <source>
        <dbReference type="Proteomes" id="UP000182444"/>
    </source>
</evidence>
<feature type="compositionally biased region" description="Basic residues" evidence="6">
    <location>
        <begin position="84"/>
        <end position="95"/>
    </location>
</feature>
<evidence type="ECO:0000313" key="11">
    <source>
        <dbReference type="Proteomes" id="UP000256601"/>
    </source>
</evidence>
<evidence type="ECO:0000259" key="7">
    <source>
        <dbReference type="SMART" id="SM01370"/>
    </source>
</evidence>
<dbReference type="RefSeq" id="XP_500367.1">
    <property type="nucleotide sequence ID" value="XM_500367.1"/>
</dbReference>
<dbReference type="OrthoDB" id="153872at2759"/>
<feature type="compositionally biased region" description="Low complexity" evidence="6">
    <location>
        <begin position="67"/>
        <end position="83"/>
    </location>
</feature>
<evidence type="ECO:0000313" key="8">
    <source>
        <dbReference type="EMBL" id="AOW01042.1"/>
    </source>
</evidence>
<feature type="region of interest" description="Disordered" evidence="6">
    <location>
        <begin position="1"/>
        <end position="112"/>
    </location>
</feature>
<feature type="compositionally biased region" description="Basic and acidic residues" evidence="6">
    <location>
        <begin position="474"/>
        <end position="486"/>
    </location>
</feature>
<comment type="similarity">
    <text evidence="2">Belongs to the TAF7 family.</text>
</comment>
<dbReference type="GO" id="GO:0005669">
    <property type="term" value="C:transcription factor TFIID complex"/>
    <property type="evidence" value="ECO:0007669"/>
    <property type="project" value="InterPro"/>
</dbReference>
<dbReference type="GO" id="GO:0051123">
    <property type="term" value="P:RNA polymerase II preinitiation complex assembly"/>
    <property type="evidence" value="ECO:0007669"/>
    <property type="project" value="TreeGrafter"/>
</dbReference>
<keyword evidence="5" id="KW-0539">Nucleus</keyword>
<organism evidence="8 10">
    <name type="scientific">Yarrowia lipolytica</name>
    <name type="common">Candida lipolytica</name>
    <dbReference type="NCBI Taxonomy" id="4952"/>
    <lineage>
        <taxon>Eukaryota</taxon>
        <taxon>Fungi</taxon>
        <taxon>Dikarya</taxon>
        <taxon>Ascomycota</taxon>
        <taxon>Saccharomycotina</taxon>
        <taxon>Dipodascomycetes</taxon>
        <taxon>Dipodascales</taxon>
        <taxon>Dipodascales incertae sedis</taxon>
        <taxon>Yarrowia</taxon>
    </lineage>
</organism>
<accession>A0A1H6Q5K9</accession>
<dbReference type="GeneID" id="2907073"/>
<dbReference type="PANTHER" id="PTHR12228:SF0">
    <property type="entry name" value="TATA-BOX BINDING PROTEIN ASSOCIATED FACTOR 7"/>
    <property type="match status" value="1"/>
</dbReference>
<dbReference type="SMART" id="SM01370">
    <property type="entry name" value="TAFII55_N"/>
    <property type="match status" value="1"/>
</dbReference>
<dbReference type="OMA" id="KWEKMQN"/>
<evidence type="ECO:0000313" key="9">
    <source>
        <dbReference type="EMBL" id="RDW23614.1"/>
    </source>
</evidence>
<feature type="domain" description="TAFII55 protein conserved region" evidence="7">
    <location>
        <begin position="117"/>
        <end position="278"/>
    </location>
</feature>
<dbReference type="eggNOG" id="KOG4011">
    <property type="taxonomic scope" value="Eukaryota"/>
</dbReference>
<evidence type="ECO:0000256" key="4">
    <source>
        <dbReference type="ARBA" id="ARBA00023163"/>
    </source>
</evidence>
<feature type="region of interest" description="Disordered" evidence="6">
    <location>
        <begin position="339"/>
        <end position="399"/>
    </location>
</feature>
<keyword evidence="4" id="KW-0804">Transcription</keyword>
<proteinExistence type="inferred from homology"/>
<dbReference type="InterPro" id="IPR037817">
    <property type="entry name" value="TAF7"/>
</dbReference>
<evidence type="ECO:0000256" key="1">
    <source>
        <dbReference type="ARBA" id="ARBA00004123"/>
    </source>
</evidence>
<evidence type="ECO:0000256" key="3">
    <source>
        <dbReference type="ARBA" id="ARBA00023015"/>
    </source>
</evidence>
<dbReference type="InterPro" id="IPR006751">
    <property type="entry name" value="TAFII55_prot_cons_reg"/>
</dbReference>
<dbReference type="VEuPathDB" id="FungiDB:YALI1_B01644g"/>
<evidence type="ECO:0000256" key="5">
    <source>
        <dbReference type="ARBA" id="ARBA00023242"/>
    </source>
</evidence>
<feature type="compositionally biased region" description="Acidic residues" evidence="6">
    <location>
        <begin position="487"/>
        <end position="497"/>
    </location>
</feature>
<dbReference type="EMBL" id="KZ859073">
    <property type="protein sequence ID" value="RDW23614.1"/>
    <property type="molecule type" value="Genomic_DNA"/>
</dbReference>
<reference evidence="9 11" key="2">
    <citation type="submission" date="2018-07" db="EMBL/GenBank/DDBJ databases">
        <title>Draft Genome Assemblies for Five Robust Yarrowia lipolytica Strains Exhibiting High Lipid Production and Pentose Sugar Utilization and Sugar Alcohol Secretion from Undetoxified Lignocellulosic Biomass Hydrolysates.</title>
        <authorList>
            <consortium name="DOE Joint Genome Institute"/>
            <person name="Walker C."/>
            <person name="Ryu S."/>
            <person name="Na H."/>
            <person name="Zane M."/>
            <person name="LaButti K."/>
            <person name="Lipzen A."/>
            <person name="Haridas S."/>
            <person name="Barry K."/>
            <person name="Grigoriev I.V."/>
            <person name="Quarterman J."/>
            <person name="Slininger P."/>
            <person name="Dien B."/>
            <person name="Trinh C.T."/>
        </authorList>
    </citation>
    <scope>NUCLEOTIDE SEQUENCE [LARGE SCALE GENOMIC DNA]</scope>
    <source>
        <strain evidence="9 11">YB392</strain>
    </source>
</reference>
<dbReference type="Proteomes" id="UP000182444">
    <property type="component" value="Chromosome 1B"/>
</dbReference>
<name>A0A1H6Q5K9_YARLL</name>
<reference evidence="8 10" key="1">
    <citation type="journal article" date="2016" name="PLoS ONE">
        <title>Sequence Assembly of Yarrowia lipolytica Strain W29/CLIB89 Shows Transposable Element Diversity.</title>
        <authorList>
            <person name="Magnan C."/>
            <person name="Yu J."/>
            <person name="Chang I."/>
            <person name="Jahn E."/>
            <person name="Kanomata Y."/>
            <person name="Wu J."/>
            <person name="Zeller M."/>
            <person name="Oakes M."/>
            <person name="Baldi P."/>
            <person name="Sandmeyer S."/>
        </authorList>
    </citation>
    <scope>NUCLEOTIDE SEQUENCE [LARGE SCALE GENOMIC DNA]</scope>
    <source>
        <strain evidence="8">CLIB89</strain>
        <strain evidence="10">CLIB89(W29)</strain>
    </source>
</reference>
<dbReference type="AlphaFoldDB" id="A0A1H6Q5K9"/>
<feature type="compositionally biased region" description="Acidic residues" evidence="6">
    <location>
        <begin position="342"/>
        <end position="375"/>
    </location>
</feature>
<dbReference type="Pfam" id="PF04658">
    <property type="entry name" value="TAFII55_N"/>
    <property type="match status" value="1"/>
</dbReference>
<dbReference type="EMBL" id="CP017554">
    <property type="protein sequence ID" value="AOW01042.1"/>
    <property type="molecule type" value="Genomic_DNA"/>
</dbReference>
<dbReference type="Proteomes" id="UP000256601">
    <property type="component" value="Unassembled WGS sequence"/>
</dbReference>
<dbReference type="CDD" id="cd08047">
    <property type="entry name" value="TAF7"/>
    <property type="match status" value="1"/>
</dbReference>
<dbReference type="KEGG" id="yli:2907073"/>
<sequence length="497" mass="55187">MIKIKLKPEKRSPEASPEKRRTKKRKTDEEGAKPSTPSLSIKLKAPKKERESKPRLSLKLSNKKSESAAPESSRASTASGGSTKKSKVVPRIRVKAAREPGQGYDSEAPDREDDPLIEEGLILRFPPIGKRGRDDLSYLRTAVENQDYSNIVIRFKDSRRAVVSVRGRHYAAKLVDLPAIVEAQKTFDRGKNMFKCLDICQMLLVTEPISSEHSIMEARSMQWDKSSSESALTCRHGLTPPLFDAKRRRFRKTVSTKVIESVEQKVTDLLDLDDEADSTSYELVDGRTLASLYGAGGVAGSQSVSTTVSAAATPPPRFAMVDEGEMDVDLLDKELERALEDQGSDEGEEIEADDASESEDEGEGAGESDNSDEEELPRASAGMDDDDDGEEGGHAKVLVDTIADLEATIKKQQDDADRTANAMLKERFNQRISKLKHELEVKKKQLKAKNTIKEKKKEIDKKEKKEEKEESEDKVEKGEVKDKGVGSDDDMDLDDLF</sequence>
<comment type="subcellular location">
    <subcellularLocation>
        <location evidence="1">Nucleus</location>
    </subcellularLocation>
</comment>
<evidence type="ECO:0000256" key="6">
    <source>
        <dbReference type="SAM" id="MobiDB-lite"/>
    </source>
</evidence>
<feature type="region of interest" description="Disordered" evidence="6">
    <location>
        <begin position="446"/>
        <end position="497"/>
    </location>
</feature>
<dbReference type="GO" id="GO:0016251">
    <property type="term" value="F:RNA polymerase II general transcription initiation factor activity"/>
    <property type="evidence" value="ECO:0007669"/>
    <property type="project" value="TreeGrafter"/>
</dbReference>